<reference evidence="1 2" key="1">
    <citation type="submission" date="2016-10" db="EMBL/GenBank/DDBJ databases">
        <authorList>
            <person name="de Groot N.N."/>
        </authorList>
    </citation>
    <scope>NUCLEOTIDE SEQUENCE [LARGE SCALE GENOMIC DNA]</scope>
    <source>
        <strain evidence="1 2">Nl14</strain>
    </source>
</reference>
<dbReference type="EMBL" id="FPBZ01000004">
    <property type="protein sequence ID" value="SFU45480.1"/>
    <property type="molecule type" value="Genomic_DNA"/>
</dbReference>
<dbReference type="Proteomes" id="UP000182649">
    <property type="component" value="Unassembled WGS sequence"/>
</dbReference>
<evidence type="ECO:0000313" key="2">
    <source>
        <dbReference type="Proteomes" id="UP000182649"/>
    </source>
</evidence>
<gene>
    <name evidence="1" type="ORF">SAMN05216417_10455</name>
</gene>
<protein>
    <submittedName>
        <fullName evidence="1">Uncharacterized protein</fullName>
    </submittedName>
</protein>
<dbReference type="AlphaFoldDB" id="A0A1I7GAK4"/>
<organism evidence="1 2">
    <name type="scientific">Nitrosospira multiformis</name>
    <dbReference type="NCBI Taxonomy" id="1231"/>
    <lineage>
        <taxon>Bacteria</taxon>
        <taxon>Pseudomonadati</taxon>
        <taxon>Pseudomonadota</taxon>
        <taxon>Betaproteobacteria</taxon>
        <taxon>Nitrosomonadales</taxon>
        <taxon>Nitrosomonadaceae</taxon>
        <taxon>Nitrosospira</taxon>
    </lineage>
</organism>
<sequence length="117" mass="13108">MCVFFATLAGTGPFSFVLDLISISFAAARHFTGIHLSRDQLFFYFRSRLLQGPSAVFRNRTIHHAESLKKFLPWNEASADAKGARPDLHSLSTVTSCLEPCRCLSIIPKYPYIGIDK</sequence>
<accession>A0A1I7GAK4</accession>
<evidence type="ECO:0000313" key="1">
    <source>
        <dbReference type="EMBL" id="SFU45480.1"/>
    </source>
</evidence>
<name>A0A1I7GAK4_9PROT</name>
<proteinExistence type="predicted"/>